<dbReference type="PANTHER" id="PTHR33209">
    <property type="entry name" value="PROTEASE 4"/>
    <property type="match status" value="1"/>
</dbReference>
<dbReference type="RefSeq" id="WP_079206515.1">
    <property type="nucleotide sequence ID" value="NZ_CP011859.1"/>
</dbReference>
<evidence type="ECO:0000256" key="8">
    <source>
        <dbReference type="SAM" id="Phobius"/>
    </source>
</evidence>
<dbReference type="Gene3D" id="3.90.226.10">
    <property type="entry name" value="2-enoyl-CoA Hydratase, Chain A, domain 1"/>
    <property type="match status" value="3"/>
</dbReference>
<name>A0A1S7DQB7_RIEAN</name>
<dbReference type="GO" id="GO:0006465">
    <property type="term" value="P:signal peptide processing"/>
    <property type="evidence" value="ECO:0007669"/>
    <property type="project" value="InterPro"/>
</dbReference>
<dbReference type="CDD" id="cd07018">
    <property type="entry name" value="S49_SppA_67K_type"/>
    <property type="match status" value="1"/>
</dbReference>
<keyword evidence="3 10" id="KW-0645">Protease</keyword>
<feature type="domain" description="Peptidase S49" evidence="9">
    <location>
        <begin position="367"/>
        <end position="518"/>
    </location>
</feature>
<dbReference type="InterPro" id="IPR004635">
    <property type="entry name" value="Pept_S49_SppA"/>
</dbReference>
<dbReference type="PANTHER" id="PTHR33209:SF1">
    <property type="entry name" value="PEPTIDASE S49 DOMAIN-CONTAINING PROTEIN"/>
    <property type="match status" value="1"/>
</dbReference>
<dbReference type="SUPFAM" id="SSF52096">
    <property type="entry name" value="ClpP/crotonase"/>
    <property type="match status" value="2"/>
</dbReference>
<keyword evidence="4" id="KW-0378">Hydrolase</keyword>
<feature type="domain" description="Peptidase S49" evidence="9">
    <location>
        <begin position="123"/>
        <end position="263"/>
    </location>
</feature>
<dbReference type="EMBL" id="CP011859">
    <property type="protein sequence ID" value="AQY21312.1"/>
    <property type="molecule type" value="Genomic_DNA"/>
</dbReference>
<evidence type="ECO:0000313" key="10">
    <source>
        <dbReference type="EMBL" id="AQY21312.1"/>
    </source>
</evidence>
<sequence>MRSFIKSVLANITAITIVFFTFFGFIIIAMISSAIGDKDSVKIKRNSILTLDSKFRIIESETEKDLNVFDFKNQVRDVALYDVIRAIEKAKTDDNIKGISIENDNINAGITQIESIRNAIEDFKKSGKFVYSYGNSVSQPSYFLGSVADKFYLNPAGGIELKGMASEVIFLKDFAEQYGIGINIIRHGKYKAAVEPFLRNDISPENKEQLSTLLSDLWSRVSNKIASSRKISIENFQSITDGLYGMIPGFSLKYGLVDKLMQKGEYELLLKQKIGIDTDKKLNKVSIRKYIKSIKDESNSDEKIAVLYASGNIINGDEVTNISDEKYIEYIRDLKDNDNIKAVVLRINSPGGSANASDQILFELQQLKLKKPLIVSFGDYAASGGYYIAMAGDKIYSEPNTITGSIGVFGMIPDFKNLANKNGIRSDVVSTNANSKMISPISGITEGTKNMLQNSVEQTYKRFVYFVTKNRNKTFEQVDEIAGGRVWSGKKAKELGLVDELGSLNDAITFAVKKAKVKNYNIVSYPSEINPLEEFFKGMDEESISTYFMKQKMGSEQYYIYETINNFKKNNSKVMMQSPVKIAF</sequence>
<keyword evidence="5" id="KW-0720">Serine protease</keyword>
<evidence type="ECO:0000256" key="2">
    <source>
        <dbReference type="ARBA" id="ARBA00008683"/>
    </source>
</evidence>
<dbReference type="AlphaFoldDB" id="A0A1S7DQB7"/>
<keyword evidence="6 8" id="KW-0472">Membrane</keyword>
<organism evidence="10 11">
    <name type="scientific">Riemerella anatipestifer</name>
    <name type="common">Moraxella anatipestifer</name>
    <dbReference type="NCBI Taxonomy" id="34085"/>
    <lineage>
        <taxon>Bacteria</taxon>
        <taxon>Pseudomonadati</taxon>
        <taxon>Bacteroidota</taxon>
        <taxon>Flavobacteriia</taxon>
        <taxon>Flavobacteriales</taxon>
        <taxon>Weeksellaceae</taxon>
        <taxon>Riemerella</taxon>
    </lineage>
</organism>
<evidence type="ECO:0000256" key="3">
    <source>
        <dbReference type="ARBA" id="ARBA00022670"/>
    </source>
</evidence>
<accession>A0A1S7DQB7</accession>
<evidence type="ECO:0000256" key="6">
    <source>
        <dbReference type="ARBA" id="ARBA00023136"/>
    </source>
</evidence>
<evidence type="ECO:0000256" key="4">
    <source>
        <dbReference type="ARBA" id="ARBA00022801"/>
    </source>
</evidence>
<keyword evidence="8" id="KW-0812">Transmembrane</keyword>
<dbReference type="Pfam" id="PF01343">
    <property type="entry name" value="Peptidase_S49"/>
    <property type="match status" value="2"/>
</dbReference>
<dbReference type="InterPro" id="IPR029045">
    <property type="entry name" value="ClpP/crotonase-like_dom_sf"/>
</dbReference>
<feature type="active site" description="Proton donor/acceptor" evidence="7">
    <location>
        <position position="191"/>
    </location>
</feature>
<dbReference type="PIRSF" id="PIRSF001217">
    <property type="entry name" value="Protease_4_SppA"/>
    <property type="match status" value="1"/>
</dbReference>
<dbReference type="InterPro" id="IPR002142">
    <property type="entry name" value="Peptidase_S49"/>
</dbReference>
<dbReference type="InterPro" id="IPR047272">
    <property type="entry name" value="S49_SppA_C"/>
</dbReference>
<feature type="active site" description="Nucleophile" evidence="7">
    <location>
        <position position="383"/>
    </location>
</feature>
<protein>
    <submittedName>
        <fullName evidence="10">Protease 4</fullName>
    </submittedName>
</protein>
<comment type="similarity">
    <text evidence="2">Belongs to the peptidase S49 family.</text>
</comment>
<feature type="transmembrane region" description="Helical" evidence="8">
    <location>
        <begin position="12"/>
        <end position="35"/>
    </location>
</feature>
<dbReference type="Gene3D" id="6.20.330.10">
    <property type="match status" value="1"/>
</dbReference>
<dbReference type="Proteomes" id="UP000189883">
    <property type="component" value="Chromosome"/>
</dbReference>
<keyword evidence="8" id="KW-1133">Transmembrane helix</keyword>
<dbReference type="CDD" id="cd07023">
    <property type="entry name" value="S49_Sppa_N_C"/>
    <property type="match status" value="1"/>
</dbReference>
<reference evidence="10 11" key="1">
    <citation type="submission" date="2015-06" db="EMBL/GenBank/DDBJ databases">
        <title>R. anatipestifer strain HXb2 is the most virulent strain so far, and the genome sequence would help us uncover the pathogenesis.</title>
        <authorList>
            <person name="Hu Q."/>
            <person name="Qi J."/>
            <person name="Bo H."/>
            <person name="Liu G."/>
            <person name="Tao M."/>
            <person name="Ding Y."/>
            <person name="Xue Y."/>
        </authorList>
    </citation>
    <scope>NUCLEOTIDE SEQUENCE [LARGE SCALE GENOMIC DNA]</scope>
    <source>
        <strain evidence="10 11">HXb2</strain>
    </source>
</reference>
<evidence type="ECO:0000259" key="9">
    <source>
        <dbReference type="Pfam" id="PF01343"/>
    </source>
</evidence>
<proteinExistence type="inferred from homology"/>
<evidence type="ECO:0000313" key="11">
    <source>
        <dbReference type="Proteomes" id="UP000189883"/>
    </source>
</evidence>
<dbReference type="InterPro" id="IPR004634">
    <property type="entry name" value="Pept_S49_pIV"/>
</dbReference>
<evidence type="ECO:0000256" key="5">
    <source>
        <dbReference type="ARBA" id="ARBA00022825"/>
    </source>
</evidence>
<dbReference type="GO" id="GO:0008236">
    <property type="term" value="F:serine-type peptidase activity"/>
    <property type="evidence" value="ECO:0007669"/>
    <property type="project" value="UniProtKB-KW"/>
</dbReference>
<comment type="subcellular location">
    <subcellularLocation>
        <location evidence="1">Membrane</location>
    </subcellularLocation>
</comment>
<evidence type="ECO:0000256" key="7">
    <source>
        <dbReference type="PIRSR" id="PIRSR001217-1"/>
    </source>
</evidence>
<dbReference type="InterPro" id="IPR047217">
    <property type="entry name" value="S49_SppA_67K_type_N"/>
</dbReference>
<dbReference type="NCBIfam" id="TIGR00705">
    <property type="entry name" value="SppA_67K"/>
    <property type="match status" value="1"/>
</dbReference>
<dbReference type="NCBIfam" id="TIGR00706">
    <property type="entry name" value="SppA_dom"/>
    <property type="match status" value="1"/>
</dbReference>
<dbReference type="GO" id="GO:0016020">
    <property type="term" value="C:membrane"/>
    <property type="evidence" value="ECO:0007669"/>
    <property type="project" value="UniProtKB-SubCell"/>
</dbReference>
<evidence type="ECO:0000256" key="1">
    <source>
        <dbReference type="ARBA" id="ARBA00004370"/>
    </source>
</evidence>
<gene>
    <name evidence="10" type="ORF">AB406_0352</name>
</gene>